<comment type="caution">
    <text evidence="2">The sequence shown here is derived from an EMBL/GenBank/DDBJ whole genome shotgun (WGS) entry which is preliminary data.</text>
</comment>
<keyword evidence="1" id="KW-0812">Transmembrane</keyword>
<proteinExistence type="predicted"/>
<dbReference type="AlphaFoldDB" id="D3A958"/>
<organism evidence="2 3">
    <name type="scientific">Hungatella hathewayi DSM 13479</name>
    <dbReference type="NCBI Taxonomy" id="566550"/>
    <lineage>
        <taxon>Bacteria</taxon>
        <taxon>Bacillati</taxon>
        <taxon>Bacillota</taxon>
        <taxon>Clostridia</taxon>
        <taxon>Lachnospirales</taxon>
        <taxon>Lachnospiraceae</taxon>
        <taxon>Hungatella</taxon>
    </lineage>
</organism>
<feature type="transmembrane region" description="Helical" evidence="1">
    <location>
        <begin position="28"/>
        <end position="48"/>
    </location>
</feature>
<evidence type="ECO:0000256" key="1">
    <source>
        <dbReference type="SAM" id="Phobius"/>
    </source>
</evidence>
<feature type="transmembrane region" description="Helical" evidence="1">
    <location>
        <begin position="5"/>
        <end position="22"/>
    </location>
</feature>
<evidence type="ECO:0000313" key="2">
    <source>
        <dbReference type="EMBL" id="EFD01661.1"/>
    </source>
</evidence>
<keyword evidence="1" id="KW-1133">Transmembrane helix</keyword>
<name>D3A958_9FIRM</name>
<reference evidence="2 3" key="1">
    <citation type="submission" date="2010-01" db="EMBL/GenBank/DDBJ databases">
        <authorList>
            <person name="Weinstock G."/>
            <person name="Sodergren E."/>
            <person name="Clifton S."/>
            <person name="Fulton L."/>
            <person name="Fulton B."/>
            <person name="Courtney L."/>
            <person name="Fronick C."/>
            <person name="Harrison M."/>
            <person name="Strong C."/>
            <person name="Farmer C."/>
            <person name="Delahaunty K."/>
            <person name="Markovic C."/>
            <person name="Hall O."/>
            <person name="Minx P."/>
            <person name="Tomlinson C."/>
            <person name="Mitreva M."/>
            <person name="Nelson J."/>
            <person name="Hou S."/>
            <person name="Wollam A."/>
            <person name="Pepin K.H."/>
            <person name="Johnson M."/>
            <person name="Bhonagiri V."/>
            <person name="Nash W.E."/>
            <person name="Warren W."/>
            <person name="Chinwalla A."/>
            <person name="Mardis E.R."/>
            <person name="Wilson R.K."/>
        </authorList>
    </citation>
    <scope>NUCLEOTIDE SEQUENCE [LARGE SCALE GENOMIC DNA]</scope>
    <source>
        <strain evidence="2 3">DSM 13479</strain>
    </source>
</reference>
<dbReference type="HOGENOM" id="CLU_2682802_0_0_9"/>
<gene>
    <name evidence="2" type="ORF">CLOSTHATH_00128</name>
</gene>
<dbReference type="EMBL" id="ACIO01000010">
    <property type="protein sequence ID" value="EFD01661.1"/>
    <property type="molecule type" value="Genomic_DNA"/>
</dbReference>
<sequence length="74" mass="9364">MFVFYNYLFILSTLFVYFIIIFDDKPYFNMHFYHIFLFYLFYLSFILLTKCNQLSILSLDFLFFTWYNMDDSKF</sequence>
<protein>
    <submittedName>
        <fullName evidence="2">Uncharacterized protein</fullName>
    </submittedName>
</protein>
<accession>D3A958</accession>
<dbReference type="Proteomes" id="UP000004968">
    <property type="component" value="Unassembled WGS sequence"/>
</dbReference>
<evidence type="ECO:0000313" key="3">
    <source>
        <dbReference type="Proteomes" id="UP000004968"/>
    </source>
</evidence>
<keyword evidence="1" id="KW-0472">Membrane</keyword>